<proteinExistence type="predicted"/>
<evidence type="ECO:0000313" key="1">
    <source>
        <dbReference type="EMBL" id="MDQ1095751.1"/>
    </source>
</evidence>
<keyword evidence="2" id="KW-1185">Reference proteome</keyword>
<dbReference type="RefSeq" id="WP_307447014.1">
    <property type="nucleotide sequence ID" value="NZ_JAUTAL010000001.1"/>
</dbReference>
<reference evidence="1 2" key="1">
    <citation type="submission" date="2023-07" db="EMBL/GenBank/DDBJ databases">
        <title>Functional and genomic diversity of the sorghum phyllosphere microbiome.</title>
        <authorList>
            <person name="Shade A."/>
        </authorList>
    </citation>
    <scope>NUCLEOTIDE SEQUENCE [LARGE SCALE GENOMIC DNA]</scope>
    <source>
        <strain evidence="1 2">SORGH_AS_1064</strain>
    </source>
</reference>
<evidence type="ECO:0000313" key="2">
    <source>
        <dbReference type="Proteomes" id="UP001225072"/>
    </source>
</evidence>
<gene>
    <name evidence="1" type="ORF">QE404_000898</name>
</gene>
<comment type="caution">
    <text evidence="1">The sequence shown here is derived from an EMBL/GenBank/DDBJ whole genome shotgun (WGS) entry which is preliminary data.</text>
</comment>
<protein>
    <submittedName>
        <fullName evidence="1">Uncharacterized protein</fullName>
    </submittedName>
</protein>
<sequence length="121" mass="13682">MSNIVAGLFAPNSDYKKLETDLENSGFGSSDYIVYLDDNHLHSQYMASVAVKDLEQAENAKYIFSRNEALKTYTFENMNIEQAHYNTIKGYIDARNKAEIHTSPDIKIKGTSNGMDSEVKF</sequence>
<name>A0ABU0TFK7_9FLAO</name>
<accession>A0ABU0TFK7</accession>
<dbReference type="Proteomes" id="UP001225072">
    <property type="component" value="Unassembled WGS sequence"/>
</dbReference>
<dbReference type="EMBL" id="JAUTAL010000001">
    <property type="protein sequence ID" value="MDQ1095751.1"/>
    <property type="molecule type" value="Genomic_DNA"/>
</dbReference>
<organism evidence="1 2">
    <name type="scientific">Chryseobacterium camelliae</name>
    <dbReference type="NCBI Taxonomy" id="1265445"/>
    <lineage>
        <taxon>Bacteria</taxon>
        <taxon>Pseudomonadati</taxon>
        <taxon>Bacteroidota</taxon>
        <taxon>Flavobacteriia</taxon>
        <taxon>Flavobacteriales</taxon>
        <taxon>Weeksellaceae</taxon>
        <taxon>Chryseobacterium group</taxon>
        <taxon>Chryseobacterium</taxon>
    </lineage>
</organism>